<evidence type="ECO:0000256" key="2">
    <source>
        <dbReference type="ARBA" id="ARBA00001946"/>
    </source>
</evidence>
<dbReference type="Proteomes" id="UP000054359">
    <property type="component" value="Unassembled WGS sequence"/>
</dbReference>
<comment type="cofactor">
    <cofactor evidence="2">
        <name>Mg(2+)</name>
        <dbReference type="ChEBI" id="CHEBI:18420"/>
    </cofactor>
</comment>
<dbReference type="InterPro" id="IPR011545">
    <property type="entry name" value="DEAD/DEAH_box_helicase_dom"/>
</dbReference>
<dbReference type="PROSITE" id="PS51192">
    <property type="entry name" value="HELICASE_ATP_BIND_1"/>
    <property type="match status" value="1"/>
</dbReference>
<dbReference type="InterPro" id="IPR001650">
    <property type="entry name" value="Helicase_C-like"/>
</dbReference>
<keyword evidence="10" id="KW-0862">Zinc</keyword>
<evidence type="ECO:0000256" key="6">
    <source>
        <dbReference type="ARBA" id="ARBA00022723"/>
    </source>
</evidence>
<dbReference type="PANTHER" id="PTHR13710:SF105">
    <property type="entry name" value="ATP-DEPENDENT DNA HELICASE Q1"/>
    <property type="match status" value="1"/>
</dbReference>
<evidence type="ECO:0000259" key="20">
    <source>
        <dbReference type="PROSITE" id="PS51192"/>
    </source>
</evidence>
<feature type="domain" description="Helicase C-terminal" evidence="21">
    <location>
        <begin position="294"/>
        <end position="442"/>
    </location>
</feature>
<dbReference type="FunFam" id="3.40.50.300:FF:000752">
    <property type="entry name" value="ATP-dependent DNA helicase"/>
    <property type="match status" value="1"/>
</dbReference>
<dbReference type="CDD" id="cd18015">
    <property type="entry name" value="DEXHc_RecQ1"/>
    <property type="match status" value="1"/>
</dbReference>
<dbReference type="PROSITE" id="PS51194">
    <property type="entry name" value="HELICASE_CTER"/>
    <property type="match status" value="1"/>
</dbReference>
<protein>
    <recommendedName>
        <fullName evidence="17">ATP-dependent DNA helicase</fullName>
        <ecNumber evidence="17">5.6.2.4</ecNumber>
    </recommendedName>
</protein>
<comment type="catalytic activity">
    <reaction evidence="16">
        <text>ATP + H2O = ADP + phosphate + H(+)</text>
        <dbReference type="Rhea" id="RHEA:13065"/>
        <dbReference type="ChEBI" id="CHEBI:15377"/>
        <dbReference type="ChEBI" id="CHEBI:15378"/>
        <dbReference type="ChEBI" id="CHEBI:30616"/>
        <dbReference type="ChEBI" id="CHEBI:43474"/>
        <dbReference type="ChEBI" id="CHEBI:456216"/>
    </reaction>
    <physiologicalReaction direction="left-to-right" evidence="16">
        <dbReference type="Rhea" id="RHEA:13066"/>
    </physiologicalReaction>
</comment>
<dbReference type="CDD" id="cd18794">
    <property type="entry name" value="SF2_C_RecQ"/>
    <property type="match status" value="1"/>
</dbReference>
<dbReference type="FunFam" id="3.40.50.300:FF:000596">
    <property type="entry name" value="ATP-dependent DNA helicase"/>
    <property type="match status" value="1"/>
</dbReference>
<dbReference type="GO" id="GO:0005737">
    <property type="term" value="C:cytoplasm"/>
    <property type="evidence" value="ECO:0007669"/>
    <property type="project" value="TreeGrafter"/>
</dbReference>
<keyword evidence="9 17" id="KW-0347">Helicase</keyword>
<accession>A0A087SWY7</accession>
<dbReference type="GO" id="GO:0000724">
    <property type="term" value="P:double-strand break repair via homologous recombination"/>
    <property type="evidence" value="ECO:0007669"/>
    <property type="project" value="TreeGrafter"/>
</dbReference>
<evidence type="ECO:0000259" key="21">
    <source>
        <dbReference type="PROSITE" id="PS51194"/>
    </source>
</evidence>
<dbReference type="EC" id="5.6.2.4" evidence="17"/>
<dbReference type="PANTHER" id="PTHR13710">
    <property type="entry name" value="DNA HELICASE RECQ FAMILY MEMBER"/>
    <property type="match status" value="1"/>
</dbReference>
<organism evidence="22 23">
    <name type="scientific">Stegodyphus mimosarum</name>
    <name type="common">African social velvet spider</name>
    <dbReference type="NCBI Taxonomy" id="407821"/>
    <lineage>
        <taxon>Eukaryota</taxon>
        <taxon>Metazoa</taxon>
        <taxon>Ecdysozoa</taxon>
        <taxon>Arthropoda</taxon>
        <taxon>Chelicerata</taxon>
        <taxon>Arachnida</taxon>
        <taxon>Araneae</taxon>
        <taxon>Araneomorphae</taxon>
        <taxon>Entelegynae</taxon>
        <taxon>Eresoidea</taxon>
        <taxon>Eresidae</taxon>
        <taxon>Stegodyphus</taxon>
    </lineage>
</organism>
<dbReference type="AlphaFoldDB" id="A0A087SWY7"/>
<feature type="domain" description="Helicase ATP-binding" evidence="20">
    <location>
        <begin position="91"/>
        <end position="266"/>
    </location>
</feature>
<keyword evidence="12" id="KW-0238">DNA-binding</keyword>
<evidence type="ECO:0000256" key="12">
    <source>
        <dbReference type="ARBA" id="ARBA00023125"/>
    </source>
</evidence>
<dbReference type="GO" id="GO:0016887">
    <property type="term" value="F:ATP hydrolysis activity"/>
    <property type="evidence" value="ECO:0007669"/>
    <property type="project" value="RHEA"/>
</dbReference>
<keyword evidence="6" id="KW-0479">Metal-binding</keyword>
<evidence type="ECO:0000256" key="14">
    <source>
        <dbReference type="ARBA" id="ARBA00023242"/>
    </source>
</evidence>
<feature type="compositionally biased region" description="Low complexity" evidence="19">
    <location>
        <begin position="598"/>
        <end position="609"/>
    </location>
</feature>
<evidence type="ECO:0000256" key="15">
    <source>
        <dbReference type="ARBA" id="ARBA00034617"/>
    </source>
</evidence>
<comment type="catalytic activity">
    <reaction evidence="15 17">
        <text>Couples ATP hydrolysis with the unwinding of duplex DNA by translocating in the 3'-5' direction.</text>
        <dbReference type="EC" id="5.6.2.4"/>
    </reaction>
</comment>
<dbReference type="GO" id="GO:0003677">
    <property type="term" value="F:DNA binding"/>
    <property type="evidence" value="ECO:0007669"/>
    <property type="project" value="UniProtKB-KW"/>
</dbReference>
<dbReference type="GO" id="GO:0046872">
    <property type="term" value="F:metal ion binding"/>
    <property type="evidence" value="ECO:0007669"/>
    <property type="project" value="UniProtKB-KW"/>
</dbReference>
<evidence type="ECO:0000313" key="22">
    <source>
        <dbReference type="EMBL" id="KFM57376.1"/>
    </source>
</evidence>
<dbReference type="Pfam" id="PF00271">
    <property type="entry name" value="Helicase_C"/>
    <property type="match status" value="1"/>
</dbReference>
<dbReference type="NCBIfam" id="TIGR00614">
    <property type="entry name" value="recQ_fam"/>
    <property type="match status" value="1"/>
</dbReference>
<dbReference type="SMART" id="SM00487">
    <property type="entry name" value="DEXDc"/>
    <property type="match status" value="1"/>
</dbReference>
<dbReference type="GO" id="GO:0005524">
    <property type="term" value="F:ATP binding"/>
    <property type="evidence" value="ECO:0007669"/>
    <property type="project" value="UniProtKB-KW"/>
</dbReference>
<dbReference type="SUPFAM" id="SSF52540">
    <property type="entry name" value="P-loop containing nucleoside triphosphate hydrolases"/>
    <property type="match status" value="1"/>
</dbReference>
<dbReference type="InterPro" id="IPR027417">
    <property type="entry name" value="P-loop_NTPase"/>
</dbReference>
<dbReference type="GO" id="GO:0005634">
    <property type="term" value="C:nucleus"/>
    <property type="evidence" value="ECO:0007669"/>
    <property type="project" value="UniProtKB-SubCell"/>
</dbReference>
<evidence type="ECO:0000256" key="10">
    <source>
        <dbReference type="ARBA" id="ARBA00022833"/>
    </source>
</evidence>
<dbReference type="STRING" id="407821.A0A087SWY7"/>
<dbReference type="InterPro" id="IPR004589">
    <property type="entry name" value="DNA_helicase_ATP-dep_RecQ"/>
</dbReference>
<keyword evidence="23" id="KW-1185">Reference proteome</keyword>
<dbReference type="SMART" id="SM00490">
    <property type="entry name" value="HELICc"/>
    <property type="match status" value="1"/>
</dbReference>
<evidence type="ECO:0000256" key="18">
    <source>
        <dbReference type="SAM" id="Coils"/>
    </source>
</evidence>
<evidence type="ECO:0000256" key="5">
    <source>
        <dbReference type="ARBA" id="ARBA00005446"/>
    </source>
</evidence>
<dbReference type="Gene3D" id="3.40.50.300">
    <property type="entry name" value="P-loop containing nucleotide triphosphate hydrolases"/>
    <property type="match status" value="2"/>
</dbReference>
<evidence type="ECO:0000256" key="17">
    <source>
        <dbReference type="RuleBase" id="RU364117"/>
    </source>
</evidence>
<feature type="coiled-coil region" evidence="18">
    <location>
        <begin position="4"/>
        <end position="45"/>
    </location>
</feature>
<gene>
    <name evidence="22" type="ORF">X975_05375</name>
</gene>
<dbReference type="GO" id="GO:0043138">
    <property type="term" value="F:3'-5' DNA helicase activity"/>
    <property type="evidence" value="ECO:0007669"/>
    <property type="project" value="UniProtKB-EC"/>
</dbReference>
<dbReference type="Pfam" id="PF00270">
    <property type="entry name" value="DEAD"/>
    <property type="match status" value="1"/>
</dbReference>
<feature type="region of interest" description="Disordered" evidence="19">
    <location>
        <begin position="588"/>
        <end position="666"/>
    </location>
</feature>
<dbReference type="OrthoDB" id="10261556at2759"/>
<evidence type="ECO:0000256" key="9">
    <source>
        <dbReference type="ARBA" id="ARBA00022806"/>
    </source>
</evidence>
<evidence type="ECO:0000256" key="1">
    <source>
        <dbReference type="ARBA" id="ARBA00001936"/>
    </source>
</evidence>
<dbReference type="GO" id="GO:0009378">
    <property type="term" value="F:four-way junction helicase activity"/>
    <property type="evidence" value="ECO:0007669"/>
    <property type="project" value="TreeGrafter"/>
</dbReference>
<dbReference type="InterPro" id="IPR032284">
    <property type="entry name" value="RecQ_Zn-bd"/>
</dbReference>
<feature type="compositionally biased region" description="Basic and acidic residues" evidence="19">
    <location>
        <begin position="657"/>
        <end position="666"/>
    </location>
</feature>
<dbReference type="Gene3D" id="1.10.10.10">
    <property type="entry name" value="Winged helix-like DNA-binding domain superfamily/Winged helix DNA-binding domain"/>
    <property type="match status" value="1"/>
</dbReference>
<sequence length="777" mass="88211">MADEKELRSELQNIDKDISQIDRALEKLSAKKEKLISRKQIIRQRLQEHASEKLASQDWERTDHSWSKKVNEVLKSVFKLEKFRPYQLSTVNAVMSRQNCILLMPTGGGKSLCYQLPAMVLDGITLVVSPLVSLMEDQIMALEALNIPAALLNASSTREHVNYVSKQMTEKKPAIKLLYVTPEKLAKSKRFMAKLEKMYKMGLFSLLAIDEVHCCSQWGHDFRTDYKFLGIMKRQFPNVPILGLTATATSSVIADVQNILNIQGCLVLKASFNRPNLKYEVVCKSSFQKDNVGELENLLKKRFSGLSGIIYCFSIKDSEDIALELRKRGISARAYHAQLDAKSRSSVHKSWSSNSIQVIVATVAFGMGIDKPDVRFVIHYSMPKSMENFYQESGRAGRDDQLASCILFYRFPDIFRQSTMVFTEQKGLEHLYAMIAYCLDLSRCRRAIIAQHFGERWENSHCNNMCDHCDKFNPYEEKSKNVAKEYKAICRILEHCSMLDERLTSQKLIEAWIGKGPPKLRPPDHRPTMLSRENCERIIALLLLESYLIEEFHFTPYATISYINIGSRTLPSNEELYLPMPHLRAKSALGNSDEKDSNLSSSVHLNNVSHKMEKSSSSDTIKSPEKRKLNVTTTKSSVSSGTKKKNSKSEINSSGKDNQKLKLSETVKSSEKGSIKLCVINEEKSHFHNGLFPNLKISSSNDSPKASTSKQKELVKCNKSEEISLSDKKLDFDDYEIISHKKKIAAENSNPSEIGNCKEFESIKLSSDEEIIISKKR</sequence>
<dbReference type="OMA" id="FKLSTMV"/>
<reference evidence="22 23" key="1">
    <citation type="submission" date="2013-11" db="EMBL/GenBank/DDBJ databases">
        <title>Genome sequencing of Stegodyphus mimosarum.</title>
        <authorList>
            <person name="Bechsgaard J."/>
        </authorList>
    </citation>
    <scope>NUCLEOTIDE SEQUENCE [LARGE SCALE GENOMIC DNA]</scope>
</reference>
<comment type="subcellular location">
    <subcellularLocation>
        <location evidence="4 17">Nucleus</location>
    </subcellularLocation>
</comment>
<keyword evidence="11 17" id="KW-0067">ATP-binding</keyword>
<keyword evidence="7 17" id="KW-0547">Nucleotide-binding</keyword>
<name>A0A087SWY7_STEMI</name>
<evidence type="ECO:0000256" key="8">
    <source>
        <dbReference type="ARBA" id="ARBA00022801"/>
    </source>
</evidence>
<feature type="compositionally biased region" description="Basic and acidic residues" evidence="19">
    <location>
        <begin position="610"/>
        <end position="628"/>
    </location>
</feature>
<evidence type="ECO:0000256" key="7">
    <source>
        <dbReference type="ARBA" id="ARBA00022741"/>
    </source>
</evidence>
<dbReference type="Pfam" id="PF16124">
    <property type="entry name" value="RecQ_Zn_bind"/>
    <property type="match status" value="1"/>
</dbReference>
<keyword evidence="18" id="KW-0175">Coiled coil</keyword>
<feature type="non-terminal residue" evidence="22">
    <location>
        <position position="777"/>
    </location>
</feature>
<dbReference type="InterPro" id="IPR014001">
    <property type="entry name" value="Helicase_ATP-bd"/>
</dbReference>
<comment type="cofactor">
    <cofactor evidence="3">
        <name>Zn(2+)</name>
        <dbReference type="ChEBI" id="CHEBI:29105"/>
    </cofactor>
</comment>
<evidence type="ECO:0000256" key="3">
    <source>
        <dbReference type="ARBA" id="ARBA00001947"/>
    </source>
</evidence>
<evidence type="ECO:0000313" key="23">
    <source>
        <dbReference type="Proteomes" id="UP000054359"/>
    </source>
</evidence>
<proteinExistence type="inferred from homology"/>
<dbReference type="InterPro" id="IPR036388">
    <property type="entry name" value="WH-like_DNA-bd_sf"/>
</dbReference>
<evidence type="ECO:0000256" key="4">
    <source>
        <dbReference type="ARBA" id="ARBA00004123"/>
    </source>
</evidence>
<feature type="compositionally biased region" description="Low complexity" evidence="19">
    <location>
        <begin position="630"/>
        <end position="641"/>
    </location>
</feature>
<keyword evidence="13" id="KW-0413">Isomerase</keyword>
<keyword evidence="14 17" id="KW-0539">Nucleus</keyword>
<keyword evidence="8 17" id="KW-0378">Hydrolase</keyword>
<comment type="cofactor">
    <cofactor evidence="1">
        <name>Mn(2+)</name>
        <dbReference type="ChEBI" id="CHEBI:29035"/>
    </cofactor>
</comment>
<evidence type="ECO:0000256" key="13">
    <source>
        <dbReference type="ARBA" id="ARBA00023235"/>
    </source>
</evidence>
<dbReference type="GO" id="GO:0005694">
    <property type="term" value="C:chromosome"/>
    <property type="evidence" value="ECO:0007669"/>
    <property type="project" value="TreeGrafter"/>
</dbReference>
<evidence type="ECO:0000256" key="11">
    <source>
        <dbReference type="ARBA" id="ARBA00022840"/>
    </source>
</evidence>
<evidence type="ECO:0000256" key="16">
    <source>
        <dbReference type="ARBA" id="ARBA00048778"/>
    </source>
</evidence>
<comment type="similarity">
    <text evidence="5 17">Belongs to the helicase family. RecQ subfamily.</text>
</comment>
<dbReference type="EMBL" id="KK112335">
    <property type="protein sequence ID" value="KFM57376.1"/>
    <property type="molecule type" value="Genomic_DNA"/>
</dbReference>
<evidence type="ECO:0000256" key="19">
    <source>
        <dbReference type="SAM" id="MobiDB-lite"/>
    </source>
</evidence>